<dbReference type="RefSeq" id="WP_064243342.1">
    <property type="nucleotide sequence ID" value="NZ_LPUX01000062.1"/>
</dbReference>
<dbReference type="Proteomes" id="UP000094025">
    <property type="component" value="Unassembled WGS sequence"/>
</dbReference>
<evidence type="ECO:0000313" key="3">
    <source>
        <dbReference type="Proteomes" id="UP000094025"/>
    </source>
</evidence>
<name>A0A178XTE0_9HYPH</name>
<dbReference type="InterPro" id="IPR029058">
    <property type="entry name" value="AB_hydrolase_fold"/>
</dbReference>
<feature type="domain" description="Serine aminopeptidase S33" evidence="1">
    <location>
        <begin position="42"/>
        <end position="295"/>
    </location>
</feature>
<accession>A0A178XTE0</accession>
<dbReference type="InterPro" id="IPR022742">
    <property type="entry name" value="Hydrolase_4"/>
</dbReference>
<evidence type="ECO:0000259" key="1">
    <source>
        <dbReference type="Pfam" id="PF12146"/>
    </source>
</evidence>
<keyword evidence="3" id="KW-1185">Reference proteome</keyword>
<dbReference type="PANTHER" id="PTHR11614">
    <property type="entry name" value="PHOSPHOLIPASE-RELATED"/>
    <property type="match status" value="1"/>
</dbReference>
<protein>
    <submittedName>
        <fullName evidence="2">Lysophospholipase</fullName>
    </submittedName>
</protein>
<reference evidence="2 3" key="1">
    <citation type="journal article" date="2016" name="Int. J. Syst. Evol. Microbiol.">
        <title>Ensifer glycinis sp. nov., an novel rhizobial species associated with Glycine spp.</title>
        <authorList>
            <person name="Yan H."/>
            <person name="Yan J."/>
            <person name="Sui X.H."/>
            <person name="Wang E.T."/>
            <person name="Chen W.X."/>
            <person name="Zhang X.X."/>
            <person name="Chen W.F."/>
        </authorList>
    </citation>
    <scope>NUCLEOTIDE SEQUENCE [LARGE SCALE GENOMIC DNA]</scope>
    <source>
        <strain evidence="2 3">CCBAU 23380</strain>
    </source>
</reference>
<proteinExistence type="predicted"/>
<sequence length="327" mass="36272">MTTILYSTPDNPMPGKPQVGFFDGAGGRKIRYAVFKTDGSVARGTIVLLQGRNESIEKYFETIGDLTAAGFWVATFDWRGQGGSERLLPQPGRGHVEHFADYERDLMTFLEQIVLPDTRLPFSIVAHSMGALVALSLAPMLASRIDRMVLLAPFLGLSGQAIGEPGIVAIATAMRWFGLGRLPVRSDKERQTPFRNNPLTSDSRRYQRSLALIDAHPHLRIGPPTGRWLSEAFRVIRRTMRREHLTRIIVPTVILAPTADGLVPYLAMEFLASNFRAGHLIPIDGARHELFQEADRYRAQALAAILAFLPQADAEEVDLSPQTMEDA</sequence>
<gene>
    <name evidence="2" type="ORF">AU381_13610</name>
</gene>
<comment type="caution">
    <text evidence="2">The sequence shown here is derived from an EMBL/GenBank/DDBJ whole genome shotgun (WGS) entry which is preliminary data.</text>
</comment>
<dbReference type="EMBL" id="LPUX01000062">
    <property type="protein sequence ID" value="OAP37805.1"/>
    <property type="molecule type" value="Genomic_DNA"/>
</dbReference>
<dbReference type="InterPro" id="IPR051044">
    <property type="entry name" value="MAG_DAG_Lipase"/>
</dbReference>
<dbReference type="SUPFAM" id="SSF53474">
    <property type="entry name" value="alpha/beta-Hydrolases"/>
    <property type="match status" value="1"/>
</dbReference>
<dbReference type="STRING" id="1472378.AU381_13610"/>
<dbReference type="OrthoDB" id="9788260at2"/>
<dbReference type="AlphaFoldDB" id="A0A178XTE0"/>
<organism evidence="2 3">
    <name type="scientific">Sinorhizobium glycinis</name>
    <dbReference type="NCBI Taxonomy" id="1472378"/>
    <lineage>
        <taxon>Bacteria</taxon>
        <taxon>Pseudomonadati</taxon>
        <taxon>Pseudomonadota</taxon>
        <taxon>Alphaproteobacteria</taxon>
        <taxon>Hyphomicrobiales</taxon>
        <taxon>Rhizobiaceae</taxon>
        <taxon>Sinorhizobium/Ensifer group</taxon>
        <taxon>Sinorhizobium</taxon>
    </lineage>
</organism>
<dbReference type="Pfam" id="PF12146">
    <property type="entry name" value="Hydrolase_4"/>
    <property type="match status" value="1"/>
</dbReference>
<evidence type="ECO:0000313" key="2">
    <source>
        <dbReference type="EMBL" id="OAP37805.1"/>
    </source>
</evidence>
<dbReference type="Gene3D" id="3.40.50.1820">
    <property type="entry name" value="alpha/beta hydrolase"/>
    <property type="match status" value="1"/>
</dbReference>